<keyword evidence="2" id="KW-1185">Reference proteome</keyword>
<dbReference type="Proteomes" id="UP000467841">
    <property type="component" value="Unassembled WGS sequence"/>
</dbReference>
<evidence type="ECO:0000313" key="2">
    <source>
        <dbReference type="Proteomes" id="UP000467841"/>
    </source>
</evidence>
<dbReference type="EMBL" id="CACVBM020000222">
    <property type="protein sequence ID" value="CAA7016483.1"/>
    <property type="molecule type" value="Genomic_DNA"/>
</dbReference>
<comment type="caution">
    <text evidence="1">The sequence shown here is derived from an EMBL/GenBank/DDBJ whole genome shotgun (WGS) entry which is preliminary data.</text>
</comment>
<protein>
    <submittedName>
        <fullName evidence="1">Uncharacterized protein</fullName>
    </submittedName>
</protein>
<gene>
    <name evidence="1" type="ORF">MERR_LOCUS3718</name>
</gene>
<organism evidence="1 2">
    <name type="scientific">Microthlaspi erraticum</name>
    <dbReference type="NCBI Taxonomy" id="1685480"/>
    <lineage>
        <taxon>Eukaryota</taxon>
        <taxon>Viridiplantae</taxon>
        <taxon>Streptophyta</taxon>
        <taxon>Embryophyta</taxon>
        <taxon>Tracheophyta</taxon>
        <taxon>Spermatophyta</taxon>
        <taxon>Magnoliopsida</taxon>
        <taxon>eudicotyledons</taxon>
        <taxon>Gunneridae</taxon>
        <taxon>Pentapetalae</taxon>
        <taxon>rosids</taxon>
        <taxon>malvids</taxon>
        <taxon>Brassicales</taxon>
        <taxon>Brassicaceae</taxon>
        <taxon>Coluteocarpeae</taxon>
        <taxon>Microthlaspi</taxon>
    </lineage>
</organism>
<reference evidence="1" key="1">
    <citation type="submission" date="2020-01" db="EMBL/GenBank/DDBJ databases">
        <authorList>
            <person name="Mishra B."/>
        </authorList>
    </citation>
    <scope>NUCLEOTIDE SEQUENCE [LARGE SCALE GENOMIC DNA]</scope>
</reference>
<proteinExistence type="predicted"/>
<dbReference type="AlphaFoldDB" id="A0A6D2HP98"/>
<sequence>MLKHAINKLNITLNHFLFCAFGTSREHLSHSHTGTRDRTSLPEFHLPDSHIPLDCRFHGSQPKRVLSPRWSHPGLSIPYSAIGSNPVSPSILISQSIDYMRLKAPIYRLGGKLVVDLLASGRDTSPLHATNGVKTFLQQLGPIPILP</sequence>
<evidence type="ECO:0000313" key="1">
    <source>
        <dbReference type="EMBL" id="CAA7016483.1"/>
    </source>
</evidence>
<accession>A0A6D2HP98</accession>
<name>A0A6D2HP98_9BRAS</name>